<name>A0A644VK11_9ZZZZ</name>
<organism evidence="2">
    <name type="scientific">bioreactor metagenome</name>
    <dbReference type="NCBI Taxonomy" id="1076179"/>
    <lineage>
        <taxon>unclassified sequences</taxon>
        <taxon>metagenomes</taxon>
        <taxon>ecological metagenomes</taxon>
    </lineage>
</organism>
<gene>
    <name evidence="2" type="ORF">SDC9_37785</name>
</gene>
<dbReference type="Gene3D" id="4.10.1090.10">
    <property type="entry name" value="Endosialidase, domain 4"/>
    <property type="match status" value="1"/>
</dbReference>
<comment type="caution">
    <text evidence="2">The sequence shown here is derived from an EMBL/GenBank/DDBJ whole genome shotgun (WGS) entry which is preliminary data.</text>
</comment>
<evidence type="ECO:0000313" key="2">
    <source>
        <dbReference type="EMBL" id="MPL91709.1"/>
    </source>
</evidence>
<protein>
    <recommendedName>
        <fullName evidence="1">Peptidase S74 domain-containing protein</fullName>
    </recommendedName>
</protein>
<evidence type="ECO:0000259" key="1">
    <source>
        <dbReference type="PROSITE" id="PS51688"/>
    </source>
</evidence>
<dbReference type="InterPro" id="IPR030392">
    <property type="entry name" value="S74_ICA"/>
</dbReference>
<proteinExistence type="predicted"/>
<accession>A0A644VK11</accession>
<dbReference type="InterPro" id="IPR044914">
    <property type="entry name" value="Endosialidase_C_dom_sf"/>
</dbReference>
<dbReference type="EMBL" id="VSSQ01000336">
    <property type="protein sequence ID" value="MPL91709.1"/>
    <property type="molecule type" value="Genomic_DNA"/>
</dbReference>
<dbReference type="PROSITE" id="PS51688">
    <property type="entry name" value="ICA"/>
    <property type="match status" value="1"/>
</dbReference>
<sequence>MSLQDSYNNFTSSSNSLISLIEGILSEGEFTEEDKNNLNALKIGYNSSYIDVKEELQDASNIELEKKIIEISSKNSDLSQLDVFNALTNNGQAQGIFIDEETEELYINAEFLQTRGLRVVNDDNEQTLYIDEKGNLTTSGDIVGGTITGAKLQALTIDTNEVNIESQDGGMILKGALQKFTDENGKVRILIGKDTDNKFKFLLFGENGETILIDKDGIKADAIASGTIIGTHIKADTIEGTHIKGETIEGSHIQGNSISGNHIQGNVITGNHIQGKSISGDKIQGNTIEGTHIKGETIEGSNIKGNTITGTHIQGDSIGAKHIQAGSITAGSTIIANSAIGSAQISELDAGKITAGKIDTSKVEVAGTDGHLRIKGNRMQVFQGTGTQAKERVSIGDVNADGTVFGLRVRGADGTTVLLDENGIKKEGITDGSITNDKISNNADIDGSKININSVVDRINKDGTTSILGTKVKVGDGTLDVKLSNMTETQTEHGKSIGQAQTDIKANTESIKLKVDNTTYSTDKNSMTQSISKNTGSIETLQKEIKLKVESSDVTTAINDLQIGVRNLWIKNKTTGYSGIEKLSENHITGQTECYRIDSGANMVFNIEPNFSPRLYQKVTFSAWVKYSNVVQGANTWNLFNVFKHELFRKNSSTGAESSADYLTLGSFKGTSDWKRVTYTYDYSNNKNYDQLKTRLRFNLEGTLSGTAWITGIMVQLGSKETDCVLAPEDVDTIISDKVSEVKITDDKIISTVKENKTDGKNTFAQQSDITQLNNSWTAKFNDGYSQGITTINKDGITVTSSNVKSKTQMDANGFSIINTNTNRPVFKVNADGTLTLEGQMTITSGSVSDSALSTAIKNGASAGTSAKTRVDDWTYSGSTELDGNSIRTGTLSASKITTGTLDAIKVNVANMNASNITSGTISADIINADTLRGKTIIGGIVDGGILKSQKSVTGGTNKVHIEGAKIASSITSTSDIQSVEIEGNTIVLQQTYTATMGKGTKTEIDYTGVTVYNEDGTDKAVQLFSHGNVNNGNVGYFNGNVQVVKNLKVGGTITGNVSGNATTATTLQTARTINGTSFNGGGNITTANWGTARNITVGNTTKAVNGSGNVSWSTAEIGTFRAVNANGYYGLGLPDGSTSNWIRTTTNGIIPYQSGGSSSIGTSSWRFNNGYFDMIDASGGVTSTGIRSNGELVLACDNANIDYTGAIASRIRYRNSSGNYYFDPHMNNTVRLGSTTYSWNVVYAQNGVNTTSDRNFKENIKYINKNSDCFSNDDMYKFIKEDYLLAQYNYIGDEVDDEKISAIAQDLLVNTDGTDNELGQLVVNYKDAVKNNKEGENPKLSINQVQLLNIAIGALQQAMLKIEVLEKRIGEII</sequence>
<feature type="domain" description="Peptidase S74" evidence="1">
    <location>
        <begin position="1253"/>
        <end position="1370"/>
    </location>
</feature>
<reference evidence="2" key="1">
    <citation type="submission" date="2019-08" db="EMBL/GenBank/DDBJ databases">
        <authorList>
            <person name="Kucharzyk K."/>
            <person name="Murdoch R.W."/>
            <person name="Higgins S."/>
            <person name="Loffler F."/>
        </authorList>
    </citation>
    <scope>NUCLEOTIDE SEQUENCE</scope>
</reference>